<dbReference type="AlphaFoldDB" id="A0A494Z5R0"/>
<keyword evidence="2" id="KW-1185">Reference proteome</keyword>
<evidence type="ECO:0000313" key="2">
    <source>
        <dbReference type="Proteomes" id="UP000281813"/>
    </source>
</evidence>
<name>A0A494Z5R0_9BACI</name>
<dbReference type="EMBL" id="RBZO01000003">
    <property type="protein sequence ID" value="RKQ17843.1"/>
    <property type="molecule type" value="Genomic_DNA"/>
</dbReference>
<sequence length="70" mass="7773">MIVAEGSRLLREKHVSEDQEEASFASEGAEAVPAESVLPAAEINELYIAVYINYEAKETTNNTKRTLFLN</sequence>
<organism evidence="1 2">
    <name type="scientific">Oceanobacillus bengalensis</name>
    <dbReference type="NCBI Taxonomy" id="1435466"/>
    <lineage>
        <taxon>Bacteria</taxon>
        <taxon>Bacillati</taxon>
        <taxon>Bacillota</taxon>
        <taxon>Bacilli</taxon>
        <taxon>Bacillales</taxon>
        <taxon>Bacillaceae</taxon>
        <taxon>Oceanobacillus</taxon>
    </lineage>
</organism>
<evidence type="ECO:0000313" key="1">
    <source>
        <dbReference type="EMBL" id="RKQ17843.1"/>
    </source>
</evidence>
<gene>
    <name evidence="1" type="ORF">D8M05_02865</name>
</gene>
<reference evidence="1 2" key="1">
    <citation type="journal article" date="2015" name="Antonie Van Leeuwenhoek">
        <title>Oceanobacillus bengalensis sp. nov., a bacterium isolated from seawater of the Bay of Bengal.</title>
        <authorList>
            <person name="Yongchang O."/>
            <person name="Xiang W."/>
            <person name="Wang G."/>
        </authorList>
    </citation>
    <scope>NUCLEOTIDE SEQUENCE [LARGE SCALE GENOMIC DNA]</scope>
    <source>
        <strain evidence="1 2">MCCC 1K00260</strain>
    </source>
</reference>
<protein>
    <submittedName>
        <fullName evidence="1">Uncharacterized protein</fullName>
    </submittedName>
</protein>
<accession>A0A494Z5R0</accession>
<dbReference type="RefSeq" id="WP_121128451.1">
    <property type="nucleotide sequence ID" value="NZ_JBHUFK010000023.1"/>
</dbReference>
<proteinExistence type="predicted"/>
<dbReference type="Proteomes" id="UP000281813">
    <property type="component" value="Unassembled WGS sequence"/>
</dbReference>
<comment type="caution">
    <text evidence="1">The sequence shown here is derived from an EMBL/GenBank/DDBJ whole genome shotgun (WGS) entry which is preliminary data.</text>
</comment>